<evidence type="ECO:0000256" key="1">
    <source>
        <dbReference type="SAM" id="Coils"/>
    </source>
</evidence>
<dbReference type="Proteomes" id="UP000518605">
    <property type="component" value="Unassembled WGS sequence"/>
</dbReference>
<organism evidence="4 5">
    <name type="scientific">Paenibacillus endophyticus</name>
    <dbReference type="NCBI Taxonomy" id="1294268"/>
    <lineage>
        <taxon>Bacteria</taxon>
        <taxon>Bacillati</taxon>
        <taxon>Bacillota</taxon>
        <taxon>Bacilli</taxon>
        <taxon>Bacillales</taxon>
        <taxon>Paenibacillaceae</taxon>
        <taxon>Paenibacillus</taxon>
    </lineage>
</organism>
<evidence type="ECO:0000259" key="3">
    <source>
        <dbReference type="Pfam" id="PF26347"/>
    </source>
</evidence>
<accession>A0A7W5C319</accession>
<feature type="transmembrane region" description="Helical" evidence="2">
    <location>
        <begin position="12"/>
        <end position="36"/>
    </location>
</feature>
<sequence length="171" mass="19788">MRLPPFERFVRGLQMAGVLILGMIIGAIIYNSIFIARFEALISLKSELEVKLEQYEQDMKNLNEFKNQHTVIKSLLPRIEKEAGQDSKRPRLDKVTEAELIKRIKADLKIFIGRSIYEIDSDASLARSLLEQKVYLDVYNKDYTIEMKTVLVVDNVLQLWVEVRGYTKPPA</sequence>
<dbReference type="Pfam" id="PF26347">
    <property type="entry name" value="YtrI_sporulation"/>
    <property type="match status" value="1"/>
</dbReference>
<keyword evidence="1" id="KW-0175">Coiled coil</keyword>
<keyword evidence="5" id="KW-1185">Reference proteome</keyword>
<dbReference type="RefSeq" id="WP_183557459.1">
    <property type="nucleotide sequence ID" value="NZ_CBCSLB010000001.1"/>
</dbReference>
<dbReference type="EMBL" id="JACHXW010000001">
    <property type="protein sequence ID" value="MBB3150103.1"/>
    <property type="molecule type" value="Genomic_DNA"/>
</dbReference>
<keyword evidence="2" id="KW-0472">Membrane</keyword>
<keyword evidence="2" id="KW-1133">Transmembrane helix</keyword>
<feature type="coiled-coil region" evidence="1">
    <location>
        <begin position="38"/>
        <end position="68"/>
    </location>
</feature>
<name>A0A7W5C319_9BACL</name>
<reference evidence="4 5" key="1">
    <citation type="submission" date="2020-08" db="EMBL/GenBank/DDBJ databases">
        <title>Genomic Encyclopedia of Type Strains, Phase III (KMG-III): the genomes of soil and plant-associated and newly described type strains.</title>
        <authorList>
            <person name="Whitman W."/>
        </authorList>
    </citation>
    <scope>NUCLEOTIDE SEQUENCE [LARGE SCALE GENOMIC DNA]</scope>
    <source>
        <strain evidence="4 5">CECT 8234</strain>
    </source>
</reference>
<dbReference type="InterPro" id="IPR058620">
    <property type="entry name" value="YtrI_C"/>
</dbReference>
<keyword evidence="2" id="KW-0812">Transmembrane</keyword>
<proteinExistence type="predicted"/>
<comment type="caution">
    <text evidence="4">The sequence shown here is derived from an EMBL/GenBank/DDBJ whole genome shotgun (WGS) entry which is preliminary data.</text>
</comment>
<evidence type="ECO:0000313" key="4">
    <source>
        <dbReference type="EMBL" id="MBB3150103.1"/>
    </source>
</evidence>
<dbReference type="AlphaFoldDB" id="A0A7W5C319"/>
<protein>
    <recommendedName>
        <fullName evidence="3">Sporulation membrane protein YtrI C-terminal domain-containing protein</fullName>
    </recommendedName>
</protein>
<evidence type="ECO:0000313" key="5">
    <source>
        <dbReference type="Proteomes" id="UP000518605"/>
    </source>
</evidence>
<evidence type="ECO:0000256" key="2">
    <source>
        <dbReference type="SAM" id="Phobius"/>
    </source>
</evidence>
<gene>
    <name evidence="4" type="ORF">FHS16_000135</name>
</gene>
<feature type="domain" description="Sporulation membrane protein YtrI C-terminal" evidence="3">
    <location>
        <begin position="85"/>
        <end position="163"/>
    </location>
</feature>